<feature type="transmembrane region" description="Helical" evidence="9">
    <location>
        <begin position="564"/>
        <end position="583"/>
    </location>
</feature>
<dbReference type="Pfam" id="PF01490">
    <property type="entry name" value="Aa_trans"/>
    <property type="match status" value="1"/>
</dbReference>
<gene>
    <name evidence="11" type="ORF">JDV02_002725</name>
</gene>
<keyword evidence="12" id="KW-1185">Reference proteome</keyword>
<keyword evidence="7 9" id="KW-0472">Membrane</keyword>
<feature type="transmembrane region" description="Helical" evidence="9">
    <location>
        <begin position="382"/>
        <end position="403"/>
    </location>
</feature>
<comment type="subcellular location">
    <subcellularLocation>
        <location evidence="1">Membrane</location>
        <topology evidence="1">Multi-pass membrane protein</topology>
    </subcellularLocation>
</comment>
<evidence type="ECO:0000256" key="5">
    <source>
        <dbReference type="ARBA" id="ARBA00022970"/>
    </source>
</evidence>
<feature type="transmembrane region" description="Helical" evidence="9">
    <location>
        <begin position="625"/>
        <end position="645"/>
    </location>
</feature>
<evidence type="ECO:0000256" key="3">
    <source>
        <dbReference type="ARBA" id="ARBA00022448"/>
    </source>
</evidence>
<evidence type="ECO:0000256" key="2">
    <source>
        <dbReference type="ARBA" id="ARBA00008066"/>
    </source>
</evidence>
<feature type="transmembrane region" description="Helical" evidence="9">
    <location>
        <begin position="409"/>
        <end position="431"/>
    </location>
</feature>
<feature type="transmembrane region" description="Helical" evidence="9">
    <location>
        <begin position="483"/>
        <end position="504"/>
    </location>
</feature>
<dbReference type="GO" id="GO:0005774">
    <property type="term" value="C:vacuolar membrane"/>
    <property type="evidence" value="ECO:0007669"/>
    <property type="project" value="TreeGrafter"/>
</dbReference>
<dbReference type="EMBL" id="CP086355">
    <property type="protein sequence ID" value="UNI16276.1"/>
    <property type="molecule type" value="Genomic_DNA"/>
</dbReference>
<evidence type="ECO:0000256" key="4">
    <source>
        <dbReference type="ARBA" id="ARBA00022692"/>
    </source>
</evidence>
<feature type="compositionally biased region" description="Acidic residues" evidence="8">
    <location>
        <begin position="34"/>
        <end position="46"/>
    </location>
</feature>
<evidence type="ECO:0000259" key="10">
    <source>
        <dbReference type="Pfam" id="PF01490"/>
    </source>
</evidence>
<dbReference type="InterPro" id="IPR013057">
    <property type="entry name" value="AA_transpt_TM"/>
</dbReference>
<feature type="transmembrane region" description="Helical" evidence="9">
    <location>
        <begin position="525"/>
        <end position="544"/>
    </location>
</feature>
<evidence type="ECO:0000256" key="1">
    <source>
        <dbReference type="ARBA" id="ARBA00004141"/>
    </source>
</evidence>
<name>A0A9Q8QC75_9HYPO</name>
<reference evidence="11" key="1">
    <citation type="submission" date="2021-11" db="EMBL/GenBank/DDBJ databases">
        <title>Purpureocillium_takamizusanense_genome.</title>
        <authorList>
            <person name="Nguyen N.-H."/>
        </authorList>
    </citation>
    <scope>NUCLEOTIDE SEQUENCE</scope>
    <source>
        <strain evidence="11">PT3</strain>
    </source>
</reference>
<evidence type="ECO:0000256" key="9">
    <source>
        <dbReference type="SAM" id="Phobius"/>
    </source>
</evidence>
<dbReference type="PANTHER" id="PTHR22950">
    <property type="entry name" value="AMINO ACID TRANSPORTER"/>
    <property type="match status" value="1"/>
</dbReference>
<feature type="transmembrane region" description="Helical" evidence="9">
    <location>
        <begin position="651"/>
        <end position="674"/>
    </location>
</feature>
<feature type="region of interest" description="Disordered" evidence="8">
    <location>
        <begin position="111"/>
        <end position="134"/>
    </location>
</feature>
<dbReference type="GeneID" id="72064685"/>
<keyword evidence="4 9" id="KW-0812">Transmembrane</keyword>
<dbReference type="KEGG" id="ptkz:JDV02_002725"/>
<dbReference type="Proteomes" id="UP000829364">
    <property type="component" value="Chromosome 2"/>
</dbReference>
<feature type="transmembrane region" description="Helical" evidence="9">
    <location>
        <begin position="335"/>
        <end position="355"/>
    </location>
</feature>
<evidence type="ECO:0000256" key="6">
    <source>
        <dbReference type="ARBA" id="ARBA00022989"/>
    </source>
</evidence>
<accession>A0A9Q8QC75</accession>
<evidence type="ECO:0000256" key="8">
    <source>
        <dbReference type="SAM" id="MobiDB-lite"/>
    </source>
</evidence>
<evidence type="ECO:0000256" key="7">
    <source>
        <dbReference type="ARBA" id="ARBA00023136"/>
    </source>
</evidence>
<keyword evidence="5" id="KW-0029">Amino-acid transport</keyword>
<evidence type="ECO:0000313" key="11">
    <source>
        <dbReference type="EMBL" id="UNI16276.1"/>
    </source>
</evidence>
<evidence type="ECO:0000313" key="12">
    <source>
        <dbReference type="Proteomes" id="UP000829364"/>
    </source>
</evidence>
<feature type="domain" description="Amino acid transporter transmembrane" evidence="10">
    <location>
        <begin position="303"/>
        <end position="702"/>
    </location>
</feature>
<feature type="compositionally biased region" description="Polar residues" evidence="8">
    <location>
        <begin position="1"/>
        <end position="10"/>
    </location>
</feature>
<keyword evidence="3" id="KW-0813">Transport</keyword>
<feature type="region of interest" description="Disordered" evidence="8">
    <location>
        <begin position="1"/>
        <end position="61"/>
    </location>
</feature>
<dbReference type="PANTHER" id="PTHR22950:SF692">
    <property type="entry name" value="TRANSMEMBRANE AMINO ACID TRANSPORTER FAMILY PROTEIN"/>
    <property type="match status" value="1"/>
</dbReference>
<protein>
    <recommendedName>
        <fullName evidence="10">Amino acid transporter transmembrane domain-containing protein</fullName>
    </recommendedName>
</protein>
<keyword evidence="6 9" id="KW-1133">Transmembrane helix</keyword>
<dbReference type="AlphaFoldDB" id="A0A9Q8QC75"/>
<dbReference type="RefSeq" id="XP_047839757.1">
    <property type="nucleotide sequence ID" value="XM_047983785.1"/>
</dbReference>
<organism evidence="11 12">
    <name type="scientific">Purpureocillium takamizusanense</name>
    <dbReference type="NCBI Taxonomy" id="2060973"/>
    <lineage>
        <taxon>Eukaryota</taxon>
        <taxon>Fungi</taxon>
        <taxon>Dikarya</taxon>
        <taxon>Ascomycota</taxon>
        <taxon>Pezizomycotina</taxon>
        <taxon>Sordariomycetes</taxon>
        <taxon>Hypocreomycetidae</taxon>
        <taxon>Hypocreales</taxon>
        <taxon>Ophiocordycipitaceae</taxon>
        <taxon>Purpureocillium</taxon>
    </lineage>
</organism>
<proteinExistence type="inferred from homology"/>
<dbReference type="GO" id="GO:0015179">
    <property type="term" value="F:L-amino acid transmembrane transporter activity"/>
    <property type="evidence" value="ECO:0007669"/>
    <property type="project" value="TreeGrafter"/>
</dbReference>
<feature type="transmembrane region" description="Helical" evidence="9">
    <location>
        <begin position="438"/>
        <end position="463"/>
    </location>
</feature>
<feature type="transmembrane region" description="Helical" evidence="9">
    <location>
        <begin position="686"/>
        <end position="705"/>
    </location>
</feature>
<sequence length="712" mass="75568">MAHQSQNPTSWDEYDGRPSPSGSLTSSVLAEEQALIDDDDDGDGGDDGGRDGGTGVIFGHERRRSSVTNRLAAMADFGGPNSFRSFARSWQRAANFHEVIPRRPSLVMAGDGDDDRDDAPHYGRSVVSGGAATPHTSLLGQHLAASPQQQTSAGAGGASDGPSAGAYAYGSLAFRGEYRDGEGKAVDSEMASGALPTGSPSSRSSVFAVPPHLATPSVIGSYGSFRSSHYGTARTARSRSSFSHGSGWRILGVEGDGDAAAGFGGVSTGGEDVDATLALGEEQPILVKEVKQGGKILLTVEGQSTLPQSVFNSINAIIGVGLLSLPLAFKMSGWIIGLVLLTLTAAVTAHTAKLLGRCMQFDASLITYSDLAYVAFGARARVVVSALFTLELVAACVALVILFADSLHLLLPGIATVNTWKAVCAALILVLNAMPLRWLSYTSVVGIFSTFCIVCIVIIDGFIKEHGPGSLWEPAATYLLPSNWLSLPLAYGLMASPWGAHSVFPSIYRDMRHPHKWNKGVNATFSFSYVLDTCLAIIGILMFGDGIKDAITSNILKTTGYPEVLSILMCIFIAIIPLTKIPLNARPLITTADVICGIHATHHHHHHAQSATTRRSHVLTTSLRVLVRLCVVFVLLVISILFPAFDSVCAFLGAALCSLISVILPISFYLKLFWHSIPLRERLASWALLAVFSLMGLVGTVWTFLPKHLVGA</sequence>
<comment type="similarity">
    <text evidence="2">Belongs to the amino acid/polyamine transporter 2 family.</text>
</comment>
<dbReference type="OrthoDB" id="655540at2759"/>